<dbReference type="AlphaFoldDB" id="A0A3P7RD30"/>
<organism evidence="1 2">
    <name type="scientific">Dibothriocephalus latus</name>
    <name type="common">Fish tapeworm</name>
    <name type="synonym">Diphyllobothrium latum</name>
    <dbReference type="NCBI Taxonomy" id="60516"/>
    <lineage>
        <taxon>Eukaryota</taxon>
        <taxon>Metazoa</taxon>
        <taxon>Spiralia</taxon>
        <taxon>Lophotrochozoa</taxon>
        <taxon>Platyhelminthes</taxon>
        <taxon>Cestoda</taxon>
        <taxon>Eucestoda</taxon>
        <taxon>Diphyllobothriidea</taxon>
        <taxon>Diphyllobothriidae</taxon>
        <taxon>Dibothriocephalus</taxon>
    </lineage>
</organism>
<dbReference type="EMBL" id="UYRU01101450">
    <property type="protein sequence ID" value="VDN41452.1"/>
    <property type="molecule type" value="Genomic_DNA"/>
</dbReference>
<gene>
    <name evidence="1" type="ORF">DILT_LOCUS18553</name>
</gene>
<dbReference type="Proteomes" id="UP000281553">
    <property type="component" value="Unassembled WGS sequence"/>
</dbReference>
<reference evidence="1 2" key="1">
    <citation type="submission" date="2018-11" db="EMBL/GenBank/DDBJ databases">
        <authorList>
            <consortium name="Pathogen Informatics"/>
        </authorList>
    </citation>
    <scope>NUCLEOTIDE SEQUENCE [LARGE SCALE GENOMIC DNA]</scope>
</reference>
<name>A0A3P7RD30_DIBLA</name>
<accession>A0A3P7RD30</accession>
<proteinExistence type="predicted"/>
<sequence>MTYKRPITTATKQNDSINKIQKQTLPQTLADEEEGSVAFDASLTAAEDSAACKDSLDVSTGLCELDVSHDVEDSPGDSEVILYGKSGTVVRFDRDKGSKAFEELTNGAKDSPDI</sequence>
<evidence type="ECO:0000313" key="1">
    <source>
        <dbReference type="EMBL" id="VDN41452.1"/>
    </source>
</evidence>
<protein>
    <submittedName>
        <fullName evidence="1">Uncharacterized protein</fullName>
    </submittedName>
</protein>
<keyword evidence="2" id="KW-1185">Reference proteome</keyword>
<evidence type="ECO:0000313" key="2">
    <source>
        <dbReference type="Proteomes" id="UP000281553"/>
    </source>
</evidence>